<accession>A0A1I6ASN7</accession>
<organism evidence="2 3">
    <name type="scientific">Amycolatopsis arida</name>
    <dbReference type="NCBI Taxonomy" id="587909"/>
    <lineage>
        <taxon>Bacteria</taxon>
        <taxon>Bacillati</taxon>
        <taxon>Actinomycetota</taxon>
        <taxon>Actinomycetes</taxon>
        <taxon>Pseudonocardiales</taxon>
        <taxon>Pseudonocardiaceae</taxon>
        <taxon>Amycolatopsis</taxon>
    </lineage>
</organism>
<keyword evidence="3" id="KW-1185">Reference proteome</keyword>
<evidence type="ECO:0000313" key="3">
    <source>
        <dbReference type="Proteomes" id="UP000198727"/>
    </source>
</evidence>
<sequence>MGWDKSTLSRIETGKRNMSYEEAVQLIGLYKVSGDRRDRLLNMARTMHEAGWWEQGLRGLPADTSSLADYESEAKRITNWAPLMIPGLLQTMEYGRTWMLADGLDPEDVEVRLTARLRRQHILTGDVQYAAFIGEPALHAEVGGLQVLSTQLGALLDMAQRPNVTIRVVPSRVGAHRGQLGGFLALEFDEFSPVVHVELVRSGVFLDDTTLTDPYMEALTHLSRVAMGETESLRTITATKGEVDSRWTS</sequence>
<gene>
    <name evidence="2" type="ORF">SAMN05421810_11473</name>
</gene>
<dbReference type="Pfam" id="PF19054">
    <property type="entry name" value="DUF5753"/>
    <property type="match status" value="1"/>
</dbReference>
<dbReference type="InterPro" id="IPR043917">
    <property type="entry name" value="DUF5753"/>
</dbReference>
<dbReference type="AlphaFoldDB" id="A0A1I6ASN7"/>
<feature type="domain" description="HTH cro/C1-type" evidence="1">
    <location>
        <begin position="1"/>
        <end position="37"/>
    </location>
</feature>
<proteinExistence type="predicted"/>
<dbReference type="Proteomes" id="UP000198727">
    <property type="component" value="Unassembled WGS sequence"/>
</dbReference>
<evidence type="ECO:0000259" key="1">
    <source>
        <dbReference type="PROSITE" id="PS50943"/>
    </source>
</evidence>
<dbReference type="STRING" id="587909.SAMN05421810_11473"/>
<dbReference type="PROSITE" id="PS50943">
    <property type="entry name" value="HTH_CROC1"/>
    <property type="match status" value="1"/>
</dbReference>
<reference evidence="3" key="1">
    <citation type="submission" date="2016-10" db="EMBL/GenBank/DDBJ databases">
        <authorList>
            <person name="Varghese N."/>
            <person name="Submissions S."/>
        </authorList>
    </citation>
    <scope>NUCLEOTIDE SEQUENCE [LARGE SCALE GENOMIC DNA]</scope>
    <source>
        <strain evidence="3">CGMCC 4.5579</strain>
    </source>
</reference>
<protein>
    <recommendedName>
        <fullName evidence="1">HTH cro/C1-type domain-containing protein</fullName>
    </recommendedName>
</protein>
<dbReference type="Pfam" id="PF13560">
    <property type="entry name" value="HTH_31"/>
    <property type="match status" value="1"/>
</dbReference>
<evidence type="ECO:0000313" key="2">
    <source>
        <dbReference type="EMBL" id="SFQ71674.1"/>
    </source>
</evidence>
<dbReference type="CDD" id="cd00093">
    <property type="entry name" value="HTH_XRE"/>
    <property type="match status" value="1"/>
</dbReference>
<dbReference type="EMBL" id="FOWW01000014">
    <property type="protein sequence ID" value="SFQ71674.1"/>
    <property type="molecule type" value="Genomic_DNA"/>
</dbReference>
<name>A0A1I6ASN7_9PSEU</name>
<dbReference type="InterPro" id="IPR001387">
    <property type="entry name" value="Cro/C1-type_HTH"/>
</dbReference>